<protein>
    <recommendedName>
        <fullName evidence="2">DUF2059 domain-containing protein</fullName>
    </recommendedName>
</protein>
<keyword evidence="1" id="KW-0732">Signal</keyword>
<evidence type="ECO:0000256" key="1">
    <source>
        <dbReference type="SAM" id="SignalP"/>
    </source>
</evidence>
<feature type="signal peptide" evidence="1">
    <location>
        <begin position="1"/>
        <end position="20"/>
    </location>
</feature>
<feature type="domain" description="DUF2059" evidence="2">
    <location>
        <begin position="79"/>
        <end position="136"/>
    </location>
</feature>
<sequence>MKTIILLFSLILLTATLSFGQDNTAYRESVKQMMIANGTENTFKAIISQMMTTFKAQKTEVKAEVWTEFETSFQKVGIEDLLDLLSPIYQKHLSKEDIDSITAFYKTPAGKKFAEKTPVIMQESMQAGRMWGEKIGADIMNRLTEKGY</sequence>
<feature type="chain" id="PRO_5031066914" description="DUF2059 domain-containing protein" evidence="1">
    <location>
        <begin position="21"/>
        <end position="148"/>
    </location>
</feature>
<dbReference type="RefSeq" id="WP_183878436.1">
    <property type="nucleotide sequence ID" value="NZ_JACHCD010000002.1"/>
</dbReference>
<dbReference type="InterPro" id="IPR018637">
    <property type="entry name" value="DUF2059"/>
</dbReference>
<evidence type="ECO:0000313" key="4">
    <source>
        <dbReference type="Proteomes" id="UP000537204"/>
    </source>
</evidence>
<dbReference type="AlphaFoldDB" id="A0A7W8ZI97"/>
<evidence type="ECO:0000259" key="2">
    <source>
        <dbReference type="Pfam" id="PF09832"/>
    </source>
</evidence>
<gene>
    <name evidence="3" type="ORF">HDE68_000431</name>
</gene>
<dbReference type="Pfam" id="PF09832">
    <property type="entry name" value="DUF2059"/>
    <property type="match status" value="1"/>
</dbReference>
<accession>A0A7W8ZI97</accession>
<reference evidence="3 4" key="1">
    <citation type="submission" date="2020-08" db="EMBL/GenBank/DDBJ databases">
        <title>Genomic Encyclopedia of Type Strains, Phase IV (KMG-V): Genome sequencing to study the core and pangenomes of soil and plant-associated prokaryotes.</title>
        <authorList>
            <person name="Whitman W."/>
        </authorList>
    </citation>
    <scope>NUCLEOTIDE SEQUENCE [LARGE SCALE GENOMIC DNA]</scope>
    <source>
        <strain evidence="3 4">S3M1</strain>
    </source>
</reference>
<dbReference type="Proteomes" id="UP000537204">
    <property type="component" value="Unassembled WGS sequence"/>
</dbReference>
<proteinExistence type="predicted"/>
<evidence type="ECO:0000313" key="3">
    <source>
        <dbReference type="EMBL" id="MBB5634546.1"/>
    </source>
</evidence>
<comment type="caution">
    <text evidence="3">The sequence shown here is derived from an EMBL/GenBank/DDBJ whole genome shotgun (WGS) entry which is preliminary data.</text>
</comment>
<name>A0A7W8ZI97_9SPHI</name>
<dbReference type="EMBL" id="JACHCE010000001">
    <property type="protein sequence ID" value="MBB5634546.1"/>
    <property type="molecule type" value="Genomic_DNA"/>
</dbReference>
<organism evidence="3 4">
    <name type="scientific">Pedobacter cryoconitis</name>
    <dbReference type="NCBI Taxonomy" id="188932"/>
    <lineage>
        <taxon>Bacteria</taxon>
        <taxon>Pseudomonadati</taxon>
        <taxon>Bacteroidota</taxon>
        <taxon>Sphingobacteriia</taxon>
        <taxon>Sphingobacteriales</taxon>
        <taxon>Sphingobacteriaceae</taxon>
        <taxon>Pedobacter</taxon>
    </lineage>
</organism>